<keyword evidence="4" id="KW-1185">Reference proteome</keyword>
<evidence type="ECO:0000313" key="3">
    <source>
        <dbReference type="EMBL" id="WZN41506.1"/>
    </source>
</evidence>
<dbReference type="Pfam" id="PF03724">
    <property type="entry name" value="META"/>
    <property type="match status" value="1"/>
</dbReference>
<name>A0ABZ2YP08_9BACT</name>
<dbReference type="EMBL" id="CP149822">
    <property type="protein sequence ID" value="WZN41506.1"/>
    <property type="molecule type" value="Genomic_DNA"/>
</dbReference>
<reference evidence="4" key="1">
    <citation type="submission" date="2024-03" db="EMBL/GenBank/DDBJ databases">
        <title>Chitinophaga horti sp. nov., isolated from garden soil.</title>
        <authorList>
            <person name="Lee D.S."/>
            <person name="Han D.M."/>
            <person name="Baek J.H."/>
            <person name="Choi D.G."/>
            <person name="Jeon J.H."/>
            <person name="Jeon C.O."/>
        </authorList>
    </citation>
    <scope>NUCLEOTIDE SEQUENCE [LARGE SCALE GENOMIC DNA]</scope>
    <source>
        <strain evidence="4">GPA1</strain>
    </source>
</reference>
<dbReference type="PANTHER" id="PTHR35535:SF1">
    <property type="entry name" value="HEAT SHOCK PROTEIN HSLJ"/>
    <property type="match status" value="1"/>
</dbReference>
<feature type="chain" id="PRO_5045703165" evidence="1">
    <location>
        <begin position="26"/>
        <end position="147"/>
    </location>
</feature>
<dbReference type="InterPro" id="IPR053147">
    <property type="entry name" value="Hsp_HslJ-like"/>
</dbReference>
<dbReference type="PANTHER" id="PTHR35535">
    <property type="entry name" value="HEAT SHOCK PROTEIN HSLJ"/>
    <property type="match status" value="1"/>
</dbReference>
<dbReference type="Proteomes" id="UP001485459">
    <property type="component" value="Chromosome"/>
</dbReference>
<protein>
    <submittedName>
        <fullName evidence="3">META domain-containing protein</fullName>
    </submittedName>
</protein>
<feature type="domain" description="DUF306" evidence="2">
    <location>
        <begin position="36"/>
        <end position="144"/>
    </location>
</feature>
<keyword evidence="1" id="KW-0732">Signal</keyword>
<evidence type="ECO:0000259" key="2">
    <source>
        <dbReference type="Pfam" id="PF03724"/>
    </source>
</evidence>
<feature type="signal peptide" evidence="1">
    <location>
        <begin position="1"/>
        <end position="25"/>
    </location>
</feature>
<dbReference type="Gene3D" id="2.40.128.270">
    <property type="match status" value="1"/>
</dbReference>
<evidence type="ECO:0000256" key="1">
    <source>
        <dbReference type="SAM" id="SignalP"/>
    </source>
</evidence>
<gene>
    <name evidence="3" type="ORF">WJU16_00450</name>
</gene>
<dbReference type="PROSITE" id="PS51257">
    <property type="entry name" value="PROKAR_LIPOPROTEIN"/>
    <property type="match status" value="1"/>
</dbReference>
<dbReference type="InterPro" id="IPR005184">
    <property type="entry name" value="DUF306_Meta_HslJ"/>
</dbReference>
<dbReference type="InterPro" id="IPR038670">
    <property type="entry name" value="HslJ-like_sf"/>
</dbReference>
<accession>A0ABZ2YP08</accession>
<sequence length="147" mass="15853">MHKLFSISIAIATTALMAACSNANKATGGGANNEADLYKTWRFVEIDGLPVDTAGLRTPAELTFEKTDSRVFGSAGCNRITGGFKLEAPNKLSFTPLAATKMMCMEKMEYESKFFGVTDKIKTWSVVDGVLTLGAEDGKTLVRLMAK</sequence>
<organism evidence="3 4">
    <name type="scientific">Chitinophaga pollutisoli</name>
    <dbReference type="NCBI Taxonomy" id="3133966"/>
    <lineage>
        <taxon>Bacteria</taxon>
        <taxon>Pseudomonadati</taxon>
        <taxon>Bacteroidota</taxon>
        <taxon>Chitinophagia</taxon>
        <taxon>Chitinophagales</taxon>
        <taxon>Chitinophagaceae</taxon>
        <taxon>Chitinophaga</taxon>
    </lineage>
</organism>
<evidence type="ECO:0000313" key="4">
    <source>
        <dbReference type="Proteomes" id="UP001485459"/>
    </source>
</evidence>
<dbReference type="RefSeq" id="WP_341836355.1">
    <property type="nucleotide sequence ID" value="NZ_CP149822.1"/>
</dbReference>
<proteinExistence type="predicted"/>